<accession>A0A395IKV3</accession>
<dbReference type="AlphaFoldDB" id="A0A395IKV3"/>
<sequence length="121" mass="13803">MPRFDQAGKFTGETESASRWLKKIRLDLASSDSKYIPTYMYIRAIDALLDGPAAYWCDSAPAIKRILENYDTANSADARWLEGELIKQFPGEIIDNNIERITTRTRSYSFDKNADSESLLQ</sequence>
<gene>
    <name evidence="1" type="ORF">DID88_010232</name>
</gene>
<dbReference type="OrthoDB" id="3595120at2759"/>
<keyword evidence="2" id="KW-1185">Reference proteome</keyword>
<protein>
    <submittedName>
        <fullName evidence="1">Uncharacterized protein</fullName>
    </submittedName>
</protein>
<evidence type="ECO:0000313" key="2">
    <source>
        <dbReference type="Proteomes" id="UP000249056"/>
    </source>
</evidence>
<dbReference type="EMBL" id="QKRW01000036">
    <property type="protein sequence ID" value="RAL60907.1"/>
    <property type="molecule type" value="Genomic_DNA"/>
</dbReference>
<organism evidence="1 2">
    <name type="scientific">Monilinia fructigena</name>
    <dbReference type="NCBI Taxonomy" id="38457"/>
    <lineage>
        <taxon>Eukaryota</taxon>
        <taxon>Fungi</taxon>
        <taxon>Dikarya</taxon>
        <taxon>Ascomycota</taxon>
        <taxon>Pezizomycotina</taxon>
        <taxon>Leotiomycetes</taxon>
        <taxon>Helotiales</taxon>
        <taxon>Sclerotiniaceae</taxon>
        <taxon>Monilinia</taxon>
    </lineage>
</organism>
<name>A0A395IKV3_9HELO</name>
<reference evidence="1 2" key="1">
    <citation type="submission" date="2018-06" db="EMBL/GenBank/DDBJ databases">
        <title>Genome Sequence of the Brown Rot Fungal Pathogen Monilinia fructigena.</title>
        <authorList>
            <person name="Landi L."/>
            <person name="De Miccolis Angelini R.M."/>
            <person name="Pollastro S."/>
            <person name="Abate D."/>
            <person name="Faretra F."/>
            <person name="Romanazzi G."/>
        </authorList>
    </citation>
    <scope>NUCLEOTIDE SEQUENCE [LARGE SCALE GENOMIC DNA]</scope>
    <source>
        <strain evidence="1 2">Mfrg269</strain>
    </source>
</reference>
<dbReference type="Proteomes" id="UP000249056">
    <property type="component" value="Unassembled WGS sequence"/>
</dbReference>
<evidence type="ECO:0000313" key="1">
    <source>
        <dbReference type="EMBL" id="RAL60907.1"/>
    </source>
</evidence>
<comment type="caution">
    <text evidence="1">The sequence shown here is derived from an EMBL/GenBank/DDBJ whole genome shotgun (WGS) entry which is preliminary data.</text>
</comment>
<proteinExistence type="predicted"/>